<evidence type="ECO:0000256" key="7">
    <source>
        <dbReference type="ARBA" id="ARBA00022989"/>
    </source>
</evidence>
<dbReference type="EMBL" id="JALLPJ020000556">
    <property type="protein sequence ID" value="KAL3788662.1"/>
    <property type="molecule type" value="Genomic_DNA"/>
</dbReference>
<keyword evidence="7 10" id="KW-1133">Transmembrane helix</keyword>
<dbReference type="InterPro" id="IPR050352">
    <property type="entry name" value="ABCG_transporters"/>
</dbReference>
<evidence type="ECO:0000313" key="14">
    <source>
        <dbReference type="Proteomes" id="UP001530400"/>
    </source>
</evidence>
<evidence type="ECO:0000256" key="1">
    <source>
        <dbReference type="ARBA" id="ARBA00004141"/>
    </source>
</evidence>
<dbReference type="InterPro" id="IPR003593">
    <property type="entry name" value="AAA+_ATPase"/>
</dbReference>
<comment type="caution">
    <text evidence="13">The sequence shown here is derived from an EMBL/GenBank/DDBJ whole genome shotgun (WGS) entry which is preliminary data.</text>
</comment>
<dbReference type="PANTHER" id="PTHR48041:SF91">
    <property type="entry name" value="ABC TRANSPORTER G FAMILY MEMBER 28"/>
    <property type="match status" value="1"/>
</dbReference>
<keyword evidence="6" id="KW-0067">ATP-binding</keyword>
<dbReference type="Pfam" id="PF19055">
    <property type="entry name" value="ABC2_membrane_7"/>
    <property type="match status" value="1"/>
</dbReference>
<dbReference type="InterPro" id="IPR043926">
    <property type="entry name" value="ABCG_dom"/>
</dbReference>
<dbReference type="InterPro" id="IPR003439">
    <property type="entry name" value="ABC_transporter-like_ATP-bd"/>
</dbReference>
<dbReference type="SUPFAM" id="SSF47473">
    <property type="entry name" value="EF-hand"/>
    <property type="match status" value="1"/>
</dbReference>
<keyword evidence="5" id="KW-0106">Calcium</keyword>
<dbReference type="GO" id="GO:0005524">
    <property type="term" value="F:ATP binding"/>
    <property type="evidence" value="ECO:0007669"/>
    <property type="project" value="UniProtKB-KW"/>
</dbReference>
<reference evidence="13 14" key="1">
    <citation type="submission" date="2024-10" db="EMBL/GenBank/DDBJ databases">
        <title>Updated reference genomes for cyclostephanoid diatoms.</title>
        <authorList>
            <person name="Roberts W.R."/>
            <person name="Alverson A.J."/>
        </authorList>
    </citation>
    <scope>NUCLEOTIDE SEQUENCE [LARGE SCALE GENOMIC DNA]</scope>
    <source>
        <strain evidence="13 14">AJA010-31</strain>
    </source>
</reference>
<dbReference type="PROSITE" id="PS50222">
    <property type="entry name" value="EF_HAND_2"/>
    <property type="match status" value="1"/>
</dbReference>
<keyword evidence="3 10" id="KW-0812">Transmembrane</keyword>
<evidence type="ECO:0008006" key="15">
    <source>
        <dbReference type="Google" id="ProtNLM"/>
    </source>
</evidence>
<accession>A0ABD3PLL9</accession>
<dbReference type="PROSITE" id="PS50893">
    <property type="entry name" value="ABC_TRANSPORTER_2"/>
    <property type="match status" value="1"/>
</dbReference>
<dbReference type="FunFam" id="3.40.50.300:FF:000367">
    <property type="entry name" value="ABC transporter G family member 24"/>
    <property type="match status" value="1"/>
</dbReference>
<feature type="region of interest" description="Disordered" evidence="9">
    <location>
        <begin position="224"/>
        <end position="243"/>
    </location>
</feature>
<evidence type="ECO:0000256" key="10">
    <source>
        <dbReference type="SAM" id="Phobius"/>
    </source>
</evidence>
<evidence type="ECO:0000256" key="8">
    <source>
        <dbReference type="ARBA" id="ARBA00023136"/>
    </source>
</evidence>
<proteinExistence type="predicted"/>
<dbReference type="InterPro" id="IPR011992">
    <property type="entry name" value="EF-hand-dom_pair"/>
</dbReference>
<feature type="transmembrane region" description="Helical" evidence="10">
    <location>
        <begin position="154"/>
        <end position="172"/>
    </location>
</feature>
<feature type="transmembrane region" description="Helical" evidence="10">
    <location>
        <begin position="913"/>
        <end position="933"/>
    </location>
</feature>
<feature type="transmembrane region" description="Helical" evidence="10">
    <location>
        <begin position="1121"/>
        <end position="1146"/>
    </location>
</feature>
<dbReference type="PANTHER" id="PTHR48041">
    <property type="entry name" value="ABC TRANSPORTER G FAMILY MEMBER 28"/>
    <property type="match status" value="1"/>
</dbReference>
<gene>
    <name evidence="13" type="ORF">ACHAWO_013472</name>
</gene>
<dbReference type="SMART" id="SM00382">
    <property type="entry name" value="AAA"/>
    <property type="match status" value="1"/>
</dbReference>
<feature type="transmembrane region" description="Helical" evidence="10">
    <location>
        <begin position="1167"/>
        <end position="1193"/>
    </location>
</feature>
<dbReference type="InterPro" id="IPR002048">
    <property type="entry name" value="EF_hand_dom"/>
</dbReference>
<dbReference type="Gene3D" id="3.40.50.300">
    <property type="entry name" value="P-loop containing nucleotide triphosphate hydrolases"/>
    <property type="match status" value="1"/>
</dbReference>
<keyword evidence="4" id="KW-0547">Nucleotide-binding</keyword>
<dbReference type="PROSITE" id="PS00018">
    <property type="entry name" value="EF_HAND_1"/>
    <property type="match status" value="1"/>
</dbReference>
<dbReference type="InterPro" id="IPR017871">
    <property type="entry name" value="ABC_transporter-like_CS"/>
</dbReference>
<evidence type="ECO:0000259" key="12">
    <source>
        <dbReference type="PROSITE" id="PS50893"/>
    </source>
</evidence>
<feature type="transmembrane region" description="Helical" evidence="10">
    <location>
        <begin position="848"/>
        <end position="867"/>
    </location>
</feature>
<evidence type="ECO:0000256" key="6">
    <source>
        <dbReference type="ARBA" id="ARBA00022840"/>
    </source>
</evidence>
<feature type="transmembrane region" description="Helical" evidence="10">
    <location>
        <begin position="1009"/>
        <end position="1031"/>
    </location>
</feature>
<evidence type="ECO:0000256" key="4">
    <source>
        <dbReference type="ARBA" id="ARBA00022741"/>
    </source>
</evidence>
<dbReference type="SUPFAM" id="SSF52540">
    <property type="entry name" value="P-loop containing nucleoside triphosphate hydrolases"/>
    <property type="match status" value="1"/>
</dbReference>
<dbReference type="Proteomes" id="UP001530400">
    <property type="component" value="Unassembled WGS sequence"/>
</dbReference>
<dbReference type="AlphaFoldDB" id="A0ABD3PLL9"/>
<feature type="transmembrane region" description="Helical" evidence="10">
    <location>
        <begin position="1043"/>
        <end position="1063"/>
    </location>
</feature>
<evidence type="ECO:0000313" key="13">
    <source>
        <dbReference type="EMBL" id="KAL3788662.1"/>
    </source>
</evidence>
<evidence type="ECO:0000256" key="2">
    <source>
        <dbReference type="ARBA" id="ARBA00022448"/>
    </source>
</evidence>
<evidence type="ECO:0000259" key="11">
    <source>
        <dbReference type="PROSITE" id="PS50222"/>
    </source>
</evidence>
<keyword evidence="14" id="KW-1185">Reference proteome</keyword>
<evidence type="ECO:0000256" key="5">
    <source>
        <dbReference type="ARBA" id="ARBA00022837"/>
    </source>
</evidence>
<evidence type="ECO:0000256" key="9">
    <source>
        <dbReference type="SAM" id="MobiDB-lite"/>
    </source>
</evidence>
<sequence length="1206" mass="133212">MNNIFDLNTTNLTSNTGLDYGLIQRYIPSYVREGSWQPWDPADGEPCPAGFTCAVIGDSSLGAFSCDEMARIAEEEFGFGNVLAGTWCPEGKDGVYNCPVGSYCPNTTTSITCPAGHFCPYKTLEPTFIGGAVKCDRCPEGAETKSLDRTAIDIIQIVAFLLLFVLLLGLILKRNRDSYKEQLKKQFRIRSKSQVQAIKREHDKYKRLQPKLEVIAQRLSKLQNNESNSSATSQDNSISMTSPRSLHDRKTILFINKDGDIIFHASKFFDILDKNNDGVLSFEEINAILCLEQSQLAAFIASMRSNLSTSDIEDPTKVSRSTFQKYFLTALANASQLQPTEEEAGEIFDVIAEEVGIITPGGGNGEIDSQQLFHSYLSTFLNDQQIYGIVSGFKRRIETNKRQTVTRSITNVAGQNVVISREDFVKCYPGFLSEVTNPHYMSRRATLLSIRGLDAQKQEGGLDVTFEDLTLAVQVGNIEKVVVNKVSGRLRSNTMTAVMGGSGSGKSSLLNALCGRAFYGKTTGKVFINGNESKIENHKSSIGFVPQEDIVYADLTVRENLIYAGRFYLPKGTSAADIEELADATMASLGLARIANSLVGDATRRGVSGGEKKRVNIGVELMKQPKILFLDEPTSGLDSRSAFVVMESLQRLCKQGMTVASVIHQPRTDIYAMFDSLFLLGVGGCTVYHGPALECKAYFQSLGHHLKEGDSQADWFLDISSGDIDAGDVEEIDRDENGGTIVGNSLIGHSFDSSAIHGNVELERETLLHNNASEVSSILKAQQNRELLYAQWIRYFDTIPLAKKEMYYLPPKSFELPVPVESVSAWRQLIVQLRRNCLLSWRNRVSRFVDFGIVIIAVFAITLLGGVDHKSFDYDPTKLLWISFISSDSDAAAFLQPQIFTYAYKGLNALSNYAMMVGLILSVLVGLNATKILTYNKLEFFREAQSGLNVTSFLIAASITSTLEQGVIAVVGALIAYLVLTPSSTYLVYLAYFLINTWLSVAWAHLLAIIVPIQSVSTVVAFFNAALGLLFCGKITPGLYTSIYSNPFLAVFSGIFSPLYFFVEGMCVSEAKCFPVQSGYTVSLNAFNFPNFKESYSYWYELTYMAHTDIEDALTHECEGWYWWVPAAIVVGLLIRLAGCIAINFSDRSKQGKKSLWTELTDSSESRVPLVVSGVLIFIAFYGLLALTCWLIVRKGPTPNLDEYGV</sequence>
<feature type="domain" description="ABC transporter" evidence="12">
    <location>
        <begin position="464"/>
        <end position="707"/>
    </location>
</feature>
<protein>
    <recommendedName>
        <fullName evidence="15">Calmodulin</fullName>
    </recommendedName>
</protein>
<feature type="domain" description="EF-hand" evidence="11">
    <location>
        <begin position="260"/>
        <end position="295"/>
    </location>
</feature>
<evidence type="ECO:0000256" key="3">
    <source>
        <dbReference type="ARBA" id="ARBA00022692"/>
    </source>
</evidence>
<dbReference type="Gene3D" id="1.10.238.10">
    <property type="entry name" value="EF-hand"/>
    <property type="match status" value="1"/>
</dbReference>
<name>A0ABD3PLL9_9STRA</name>
<dbReference type="InterPro" id="IPR018247">
    <property type="entry name" value="EF_Hand_1_Ca_BS"/>
</dbReference>
<keyword evidence="2" id="KW-0813">Transport</keyword>
<dbReference type="InterPro" id="IPR027417">
    <property type="entry name" value="P-loop_NTPase"/>
</dbReference>
<dbReference type="PROSITE" id="PS00211">
    <property type="entry name" value="ABC_TRANSPORTER_1"/>
    <property type="match status" value="1"/>
</dbReference>
<comment type="subcellular location">
    <subcellularLocation>
        <location evidence="1">Membrane</location>
        <topology evidence="1">Multi-pass membrane protein</topology>
    </subcellularLocation>
</comment>
<dbReference type="GO" id="GO:0016020">
    <property type="term" value="C:membrane"/>
    <property type="evidence" value="ECO:0007669"/>
    <property type="project" value="UniProtKB-SubCell"/>
</dbReference>
<dbReference type="Pfam" id="PF00005">
    <property type="entry name" value="ABC_tran"/>
    <property type="match status" value="1"/>
</dbReference>
<keyword evidence="8 10" id="KW-0472">Membrane</keyword>
<organism evidence="13 14">
    <name type="scientific">Cyclotella atomus</name>
    <dbReference type="NCBI Taxonomy" id="382360"/>
    <lineage>
        <taxon>Eukaryota</taxon>
        <taxon>Sar</taxon>
        <taxon>Stramenopiles</taxon>
        <taxon>Ochrophyta</taxon>
        <taxon>Bacillariophyta</taxon>
        <taxon>Coscinodiscophyceae</taxon>
        <taxon>Thalassiosirophycidae</taxon>
        <taxon>Stephanodiscales</taxon>
        <taxon>Stephanodiscaceae</taxon>
        <taxon>Cyclotella</taxon>
    </lineage>
</organism>